<dbReference type="PANTHER" id="PTHR11728">
    <property type="entry name" value="GLYCEROL-3-PHOSPHATE DEHYDROGENASE"/>
    <property type="match status" value="1"/>
</dbReference>
<feature type="binding site" evidence="15">
    <location>
        <begin position="254"/>
        <end position="255"/>
    </location>
    <ligand>
        <name>substrate</name>
    </ligand>
</feature>
<dbReference type="PIRSF" id="PIRSF000114">
    <property type="entry name" value="Glycerol-3-P_dh"/>
    <property type="match status" value="1"/>
</dbReference>
<evidence type="ECO:0000256" key="7">
    <source>
        <dbReference type="ARBA" id="ARBA00023209"/>
    </source>
</evidence>
<comment type="caution">
    <text evidence="13">Lacks conserved residue(s) required for the propagation of feature annotation.</text>
</comment>
<accession>A0A140DUT3</accession>
<dbReference type="GO" id="GO:0005829">
    <property type="term" value="C:cytosol"/>
    <property type="evidence" value="ECO:0007669"/>
    <property type="project" value="TreeGrafter"/>
</dbReference>
<evidence type="ECO:0000256" key="4">
    <source>
        <dbReference type="ARBA" id="ARBA00023002"/>
    </source>
</evidence>
<dbReference type="PANTHER" id="PTHR11728:SF1">
    <property type="entry name" value="GLYCEROL-3-PHOSPHATE DEHYDROGENASE [NAD(+)] 2, CHLOROPLASTIC"/>
    <property type="match status" value="1"/>
</dbReference>
<dbReference type="GeneID" id="78478003"/>
<dbReference type="AlphaFoldDB" id="A0A140DUT3"/>
<dbReference type="FunFam" id="1.10.1040.10:FF:000001">
    <property type="entry name" value="Glycerol-3-phosphate dehydrogenase [NAD(P)+]"/>
    <property type="match status" value="1"/>
</dbReference>
<reference evidence="20 22" key="1">
    <citation type="journal article" date="2016" name="Gut Pathog.">
        <title>Whole genome sequencing of "Faecalibaculum rodentium" ALO17, isolated from C57BL/6J laboratory mouse feces.</title>
        <authorList>
            <person name="Lim S."/>
            <person name="Chang D.H."/>
            <person name="Ahn S."/>
            <person name="Kim B.C."/>
        </authorList>
    </citation>
    <scope>NUCLEOTIDE SEQUENCE [LARGE SCALE GENOMIC DNA]</scope>
    <source>
        <strain evidence="20 22">Alo17</strain>
    </source>
</reference>
<keyword evidence="8 13" id="KW-1208">Phospholipid metabolism</keyword>
<protein>
    <recommendedName>
        <fullName evidence="11 13">Glycerol-3-phosphate dehydrogenase [NAD(P)+]</fullName>
        <ecNumber evidence="10 13">1.1.1.94</ecNumber>
    </recommendedName>
    <alternativeName>
        <fullName evidence="13">NAD(P)(+)-dependent glycerol-3-phosphate dehydrogenase</fullName>
    </alternativeName>
    <alternativeName>
        <fullName evidence="12 13">NAD(P)H-dependent dihydroxyacetone-phosphate reductase</fullName>
    </alternativeName>
</protein>
<evidence type="ECO:0000313" key="23">
    <source>
        <dbReference type="Proteomes" id="UP000186758"/>
    </source>
</evidence>
<reference evidence="21 23" key="2">
    <citation type="submission" date="2016-11" db="EMBL/GenBank/DDBJ databases">
        <title>Description of two novel members of the family Erysipelotrichaceae: Ileibacterium lipovorans gen. nov., sp. nov. and Dubosiella newyorkensis, gen. nov., sp. nov.</title>
        <authorList>
            <person name="Cox L.M."/>
            <person name="Sohn J."/>
            <person name="Tyrrell K.L."/>
            <person name="Citron D.M."/>
            <person name="Lawson P.A."/>
            <person name="Patel N.B."/>
            <person name="Iizumi T."/>
            <person name="Perez-Perez G.I."/>
            <person name="Goldstein E.J."/>
            <person name="Blaser M.J."/>
        </authorList>
    </citation>
    <scope>NUCLEOTIDE SEQUENCE [LARGE SCALE GENOMIC DNA]</scope>
    <source>
        <strain evidence="21 23">NYU-BL-K8</strain>
    </source>
</reference>
<feature type="binding site" evidence="13">
    <location>
        <position position="10"/>
    </location>
    <ligand>
        <name>NADPH</name>
        <dbReference type="ChEBI" id="CHEBI:57783"/>
    </ligand>
</feature>
<dbReference type="FunFam" id="3.40.50.720:FF:000019">
    <property type="entry name" value="Glycerol-3-phosphate dehydrogenase [NAD(P)+]"/>
    <property type="match status" value="1"/>
</dbReference>
<dbReference type="EMBL" id="CP011391">
    <property type="protein sequence ID" value="AMK54410.1"/>
    <property type="molecule type" value="Genomic_DNA"/>
</dbReference>
<evidence type="ECO:0000256" key="10">
    <source>
        <dbReference type="ARBA" id="ARBA00066687"/>
    </source>
</evidence>
<keyword evidence="4 13" id="KW-0560">Oxidoreductase</keyword>
<evidence type="ECO:0000256" key="15">
    <source>
        <dbReference type="PIRSR" id="PIRSR000114-2"/>
    </source>
</evidence>
<feature type="binding site" evidence="13">
    <location>
        <position position="243"/>
    </location>
    <ligand>
        <name>sn-glycerol 3-phosphate</name>
        <dbReference type="ChEBI" id="CHEBI:57597"/>
    </ligand>
</feature>
<dbReference type="InterPro" id="IPR006109">
    <property type="entry name" value="G3P_DH_NAD-dep_C"/>
</dbReference>
<comment type="function">
    <text evidence="13">Catalyzes the reduction of the glycolytic intermediate dihydroxyacetone phosphate (DHAP) to sn-glycerol 3-phosphate (G3P), the key precursor for phospholipid synthesis.</text>
</comment>
<dbReference type="Gene3D" id="1.10.1040.10">
    <property type="entry name" value="N-(1-d-carboxylethyl)-l-norvaline Dehydrogenase, domain 2"/>
    <property type="match status" value="1"/>
</dbReference>
<feature type="binding site" evidence="13">
    <location>
        <position position="104"/>
    </location>
    <ligand>
        <name>sn-glycerol 3-phosphate</name>
        <dbReference type="ChEBI" id="CHEBI:57597"/>
    </ligand>
</feature>
<keyword evidence="5 13" id="KW-0520">NAD</keyword>
<feature type="binding site" evidence="13">
    <location>
        <position position="280"/>
    </location>
    <ligand>
        <name>NADPH</name>
        <dbReference type="ChEBI" id="CHEBI:57783"/>
    </ligand>
</feature>
<feature type="binding site" evidence="16">
    <location>
        <position position="277"/>
    </location>
    <ligand>
        <name>NAD(+)</name>
        <dbReference type="ChEBI" id="CHEBI:57540"/>
    </ligand>
</feature>
<dbReference type="GO" id="GO:0008654">
    <property type="term" value="P:phospholipid biosynthetic process"/>
    <property type="evidence" value="ECO:0007669"/>
    <property type="project" value="UniProtKB-KW"/>
</dbReference>
<dbReference type="SUPFAM" id="SSF48179">
    <property type="entry name" value="6-phosphogluconate dehydrogenase C-terminal domain-like"/>
    <property type="match status" value="1"/>
</dbReference>
<comment type="pathway">
    <text evidence="13">Membrane lipid metabolism; glycerophospholipid metabolism.</text>
</comment>
<keyword evidence="7 13" id="KW-0594">Phospholipid biosynthesis</keyword>
<dbReference type="GO" id="GO:0005975">
    <property type="term" value="P:carbohydrate metabolic process"/>
    <property type="evidence" value="ECO:0007669"/>
    <property type="project" value="InterPro"/>
</dbReference>
<evidence type="ECO:0000256" key="12">
    <source>
        <dbReference type="ARBA" id="ARBA00080511"/>
    </source>
</evidence>
<evidence type="ECO:0000256" key="13">
    <source>
        <dbReference type="HAMAP-Rule" id="MF_00394"/>
    </source>
</evidence>
<feature type="binding site" evidence="16">
    <location>
        <position position="254"/>
    </location>
    <ligand>
        <name>NAD(+)</name>
        <dbReference type="ChEBI" id="CHEBI:57540"/>
    </ligand>
</feature>
<dbReference type="GO" id="GO:0006650">
    <property type="term" value="P:glycerophospholipid metabolic process"/>
    <property type="evidence" value="ECO:0007669"/>
    <property type="project" value="UniProtKB-UniRule"/>
</dbReference>
<dbReference type="PATRIC" id="fig|1702221.3.peg.1230"/>
<comment type="catalytic activity">
    <reaction evidence="13">
        <text>sn-glycerol 3-phosphate + NAD(+) = dihydroxyacetone phosphate + NADH + H(+)</text>
        <dbReference type="Rhea" id="RHEA:11092"/>
        <dbReference type="ChEBI" id="CHEBI:15378"/>
        <dbReference type="ChEBI" id="CHEBI:57540"/>
        <dbReference type="ChEBI" id="CHEBI:57597"/>
        <dbReference type="ChEBI" id="CHEBI:57642"/>
        <dbReference type="ChEBI" id="CHEBI:57945"/>
        <dbReference type="EC" id="1.1.1.94"/>
    </reaction>
</comment>
<dbReference type="STRING" id="1702221.AALO17_12760"/>
<evidence type="ECO:0000259" key="18">
    <source>
        <dbReference type="Pfam" id="PF01210"/>
    </source>
</evidence>
<evidence type="ECO:0000256" key="5">
    <source>
        <dbReference type="ARBA" id="ARBA00023027"/>
    </source>
</evidence>
<feature type="domain" description="Glycerol-3-phosphate dehydrogenase NAD-dependent C-terminal" evidence="19">
    <location>
        <begin position="179"/>
        <end position="316"/>
    </location>
</feature>
<evidence type="ECO:0000313" key="22">
    <source>
        <dbReference type="Proteomes" id="UP000069771"/>
    </source>
</evidence>
<dbReference type="InterPro" id="IPR008927">
    <property type="entry name" value="6-PGluconate_DH-like_C_sf"/>
</dbReference>
<dbReference type="Proteomes" id="UP000069771">
    <property type="component" value="Chromosome"/>
</dbReference>
<evidence type="ECO:0000256" key="14">
    <source>
        <dbReference type="PIRSR" id="PIRSR000114-1"/>
    </source>
</evidence>
<keyword evidence="13" id="KW-0547">Nucleotide-binding</keyword>
<dbReference type="Pfam" id="PF07479">
    <property type="entry name" value="NAD_Gly3P_dh_C"/>
    <property type="match status" value="1"/>
</dbReference>
<dbReference type="KEGG" id="fro:AALO17_12760"/>
<dbReference type="NCBIfam" id="NF000942">
    <property type="entry name" value="PRK00094.1-4"/>
    <property type="match status" value="1"/>
</dbReference>
<feature type="binding site" evidence="13">
    <location>
        <position position="254"/>
    </location>
    <ligand>
        <name>sn-glycerol 3-phosphate</name>
        <dbReference type="ChEBI" id="CHEBI:57597"/>
    </ligand>
</feature>
<comment type="similarity">
    <text evidence="1 13 17">Belongs to the NAD-dependent glycerol-3-phosphate dehydrogenase family.</text>
</comment>
<feature type="binding site" evidence="13">
    <location>
        <position position="104"/>
    </location>
    <ligand>
        <name>NADPH</name>
        <dbReference type="ChEBI" id="CHEBI:57783"/>
    </ligand>
</feature>
<dbReference type="SUPFAM" id="SSF51735">
    <property type="entry name" value="NAD(P)-binding Rossmann-fold domains"/>
    <property type="match status" value="1"/>
</dbReference>
<keyword evidence="13" id="KW-0963">Cytoplasm</keyword>
<dbReference type="EC" id="1.1.1.94" evidence="10 13"/>
<keyword evidence="3 13" id="KW-0521">NADP</keyword>
<dbReference type="GO" id="GO:0051287">
    <property type="term" value="F:NAD binding"/>
    <property type="evidence" value="ECO:0007669"/>
    <property type="project" value="InterPro"/>
</dbReference>
<dbReference type="NCBIfam" id="NF000940">
    <property type="entry name" value="PRK00094.1-2"/>
    <property type="match status" value="1"/>
</dbReference>
<feature type="binding site" evidence="16">
    <location>
        <begin position="7"/>
        <end position="12"/>
    </location>
    <ligand>
        <name>NAD(+)</name>
        <dbReference type="ChEBI" id="CHEBI:57540"/>
    </ligand>
</feature>
<feature type="binding site" evidence="13">
    <location>
        <position position="48"/>
    </location>
    <ligand>
        <name>NADPH</name>
        <dbReference type="ChEBI" id="CHEBI:57783"/>
    </ligand>
</feature>
<dbReference type="Proteomes" id="UP000186758">
    <property type="component" value="Unassembled WGS sequence"/>
</dbReference>
<organism evidence="20 22">
    <name type="scientific">Faecalibaculum rodentium</name>
    <dbReference type="NCBI Taxonomy" id="1702221"/>
    <lineage>
        <taxon>Bacteria</taxon>
        <taxon>Bacillati</taxon>
        <taxon>Bacillota</taxon>
        <taxon>Erysipelotrichia</taxon>
        <taxon>Erysipelotrichales</taxon>
        <taxon>Erysipelotrichaceae</taxon>
        <taxon>Faecalibaculum</taxon>
    </lineage>
</organism>
<evidence type="ECO:0000256" key="1">
    <source>
        <dbReference type="ARBA" id="ARBA00011009"/>
    </source>
</evidence>
<dbReference type="InterPro" id="IPR036291">
    <property type="entry name" value="NAD(P)-bd_dom_sf"/>
</dbReference>
<feature type="active site" description="Proton acceptor" evidence="13 14">
    <location>
        <position position="190"/>
    </location>
</feature>
<feature type="binding site" evidence="15">
    <location>
        <position position="104"/>
    </location>
    <ligand>
        <name>substrate</name>
    </ligand>
</feature>
<dbReference type="PRINTS" id="PR00077">
    <property type="entry name" value="GPDHDRGNASE"/>
</dbReference>
<proteinExistence type="inferred from homology"/>
<dbReference type="RefSeq" id="WP_067556716.1">
    <property type="nucleotide sequence ID" value="NZ_CAMYHK010000031.1"/>
</dbReference>
<dbReference type="EMBL" id="MPJZ01000045">
    <property type="protein sequence ID" value="OLU45728.1"/>
    <property type="molecule type" value="Genomic_DNA"/>
</dbReference>
<evidence type="ECO:0000256" key="16">
    <source>
        <dbReference type="PIRSR" id="PIRSR000114-3"/>
    </source>
</evidence>
<dbReference type="Gene3D" id="3.40.50.720">
    <property type="entry name" value="NAD(P)-binding Rossmann-like Domain"/>
    <property type="match status" value="1"/>
</dbReference>
<keyword evidence="22" id="KW-1185">Reference proteome</keyword>
<name>A0A140DUT3_9FIRM</name>
<dbReference type="GO" id="GO:0046167">
    <property type="term" value="P:glycerol-3-phosphate biosynthetic process"/>
    <property type="evidence" value="ECO:0007669"/>
    <property type="project" value="UniProtKB-UniRule"/>
</dbReference>
<dbReference type="HAMAP" id="MF_00394">
    <property type="entry name" value="NAD_Glyc3P_dehydrog"/>
    <property type="match status" value="1"/>
</dbReference>
<dbReference type="GO" id="GO:0047952">
    <property type="term" value="F:glycerol-3-phosphate dehydrogenase [NAD(P)+] activity"/>
    <property type="evidence" value="ECO:0007669"/>
    <property type="project" value="UniProtKB-UniRule"/>
</dbReference>
<feature type="binding site" evidence="13">
    <location>
        <position position="11"/>
    </location>
    <ligand>
        <name>NADPH</name>
        <dbReference type="ChEBI" id="CHEBI:57783"/>
    </ligand>
</feature>
<gene>
    <name evidence="13" type="primary">gpsA</name>
    <name evidence="20" type="ORF">AALO17_12760</name>
    <name evidence="21" type="ORF">BO223_04355</name>
</gene>
<evidence type="ECO:0000256" key="2">
    <source>
        <dbReference type="ARBA" id="ARBA00022516"/>
    </source>
</evidence>
<evidence type="ECO:0000256" key="6">
    <source>
        <dbReference type="ARBA" id="ARBA00023098"/>
    </source>
</evidence>
<dbReference type="UniPathway" id="UPA00940"/>
<feature type="binding site" evidence="16">
    <location>
        <position position="139"/>
    </location>
    <ligand>
        <name>NAD(+)</name>
        <dbReference type="ChEBI" id="CHEBI:57540"/>
    </ligand>
</feature>
<feature type="binding site" evidence="13">
    <location>
        <position position="254"/>
    </location>
    <ligand>
        <name>NADPH</name>
        <dbReference type="ChEBI" id="CHEBI:57783"/>
    </ligand>
</feature>
<evidence type="ECO:0000256" key="17">
    <source>
        <dbReference type="RuleBase" id="RU000437"/>
    </source>
</evidence>
<evidence type="ECO:0000313" key="20">
    <source>
        <dbReference type="EMBL" id="AMK54410.1"/>
    </source>
</evidence>
<dbReference type="OrthoDB" id="9812273at2"/>
<evidence type="ECO:0000256" key="11">
    <source>
        <dbReference type="ARBA" id="ARBA00069372"/>
    </source>
</evidence>
<feature type="binding site" evidence="13">
    <location>
        <position position="190"/>
    </location>
    <ligand>
        <name>sn-glycerol 3-phosphate</name>
        <dbReference type="ChEBI" id="CHEBI:57597"/>
    </ligand>
</feature>
<feature type="binding site" evidence="13">
    <location>
        <position position="139"/>
    </location>
    <ligand>
        <name>NADPH</name>
        <dbReference type="ChEBI" id="CHEBI:57783"/>
    </ligand>
</feature>
<dbReference type="InterPro" id="IPR006168">
    <property type="entry name" value="G3P_DH_NAD-dep"/>
</dbReference>
<dbReference type="GO" id="GO:0046168">
    <property type="term" value="P:glycerol-3-phosphate catabolic process"/>
    <property type="evidence" value="ECO:0007669"/>
    <property type="project" value="InterPro"/>
</dbReference>
<sequence length="334" mass="36577">MKTAVIGSGSWGTALAQTLQDNGQDVIVYGVDDREIRDINENHKNSKYFGDIQLNPGLRATTDINAVRDADVVVLAVPSIAIEPIVREVDAILEKPAVFVNVAKGFHPVTNERLSDVIRHSVRPEHLSSVVSLIGPSHAEEVVIRQLTTIDAVSQNEEDAKLVQNLFSNGYLRIYTGTDEVGSELGAAIKNVMAIASGILSGLGYQDNTRAALITRGLQEMIRYGTHFGGKEQTFMGLTGVGDLIVTCTSPHSRNFQAGYQIGRENDVKNFLENNTKTVEGVRTAKIVHRVAQEEGIDMPICEEIYQILYEGKEPSLCASDLMVRQLKKEFPDA</sequence>
<comment type="catalytic activity">
    <reaction evidence="9">
        <text>sn-glycerol 3-phosphate + NADP(+) = dihydroxyacetone phosphate + NADPH + H(+)</text>
        <dbReference type="Rhea" id="RHEA:11096"/>
        <dbReference type="ChEBI" id="CHEBI:15378"/>
        <dbReference type="ChEBI" id="CHEBI:57597"/>
        <dbReference type="ChEBI" id="CHEBI:57642"/>
        <dbReference type="ChEBI" id="CHEBI:57783"/>
        <dbReference type="ChEBI" id="CHEBI:58349"/>
        <dbReference type="EC" id="1.1.1.94"/>
    </reaction>
    <physiologicalReaction direction="right-to-left" evidence="9">
        <dbReference type="Rhea" id="RHEA:11098"/>
    </physiologicalReaction>
</comment>
<evidence type="ECO:0000259" key="19">
    <source>
        <dbReference type="Pfam" id="PF07479"/>
    </source>
</evidence>
<dbReference type="Pfam" id="PF01210">
    <property type="entry name" value="NAD_Gly3P_dh_N"/>
    <property type="match status" value="1"/>
</dbReference>
<dbReference type="InterPro" id="IPR013328">
    <property type="entry name" value="6PGD_dom2"/>
</dbReference>
<feature type="binding site" evidence="13">
    <location>
        <position position="135"/>
    </location>
    <ligand>
        <name>sn-glycerol 3-phosphate</name>
        <dbReference type="ChEBI" id="CHEBI:57597"/>
    </ligand>
</feature>
<feature type="binding site" evidence="13">
    <location>
        <position position="255"/>
    </location>
    <ligand>
        <name>sn-glycerol 3-phosphate</name>
        <dbReference type="ChEBI" id="CHEBI:57597"/>
    </ligand>
</feature>
<evidence type="ECO:0000256" key="3">
    <source>
        <dbReference type="ARBA" id="ARBA00022857"/>
    </source>
</evidence>
<evidence type="ECO:0000256" key="9">
    <source>
        <dbReference type="ARBA" id="ARBA00052716"/>
    </source>
</evidence>
<evidence type="ECO:0000256" key="8">
    <source>
        <dbReference type="ARBA" id="ARBA00023264"/>
    </source>
</evidence>
<evidence type="ECO:0000313" key="21">
    <source>
        <dbReference type="EMBL" id="OLU45728.1"/>
    </source>
</evidence>
<feature type="binding site" evidence="13">
    <location>
        <position position="137"/>
    </location>
    <ligand>
        <name>sn-glycerol 3-phosphate</name>
        <dbReference type="ChEBI" id="CHEBI:57597"/>
    </ligand>
</feature>
<feature type="domain" description="Glycerol-3-phosphate dehydrogenase NAD-dependent N-terminal" evidence="18">
    <location>
        <begin position="3"/>
        <end position="158"/>
    </location>
</feature>
<feature type="binding site" evidence="13">
    <location>
        <position position="253"/>
    </location>
    <ligand>
        <name>sn-glycerol 3-phosphate</name>
        <dbReference type="ChEBI" id="CHEBI:57597"/>
    </ligand>
</feature>
<dbReference type="InterPro" id="IPR011128">
    <property type="entry name" value="G3P_DH_NAD-dep_N"/>
</dbReference>
<keyword evidence="2 13" id="KW-0444">Lipid biosynthesis</keyword>
<comment type="subcellular location">
    <subcellularLocation>
        <location evidence="13">Cytoplasm</location>
    </subcellularLocation>
</comment>
<keyword evidence="6 13" id="KW-0443">Lipid metabolism</keyword>